<evidence type="ECO:0000313" key="4">
    <source>
        <dbReference type="EMBL" id="KAL3830897.1"/>
    </source>
</evidence>
<comment type="caution">
    <text evidence="4">The sequence shown here is derived from an EMBL/GenBank/DDBJ whole genome shotgun (WGS) entry which is preliminary data.</text>
</comment>
<dbReference type="EMBL" id="JBJXBP010000005">
    <property type="protein sequence ID" value="KAL3830897.1"/>
    <property type="molecule type" value="Genomic_DNA"/>
</dbReference>
<dbReference type="InterPro" id="IPR012337">
    <property type="entry name" value="RNaseH-like_sf"/>
</dbReference>
<dbReference type="Proteomes" id="UP001634393">
    <property type="component" value="Unassembled WGS sequence"/>
</dbReference>
<gene>
    <name evidence="4" type="ORF">ACJIZ3_019699</name>
</gene>
<dbReference type="Pfam" id="PF04937">
    <property type="entry name" value="DUF659"/>
    <property type="match status" value="1"/>
</dbReference>
<feature type="region of interest" description="Disordered" evidence="1">
    <location>
        <begin position="1"/>
        <end position="25"/>
    </location>
</feature>
<evidence type="ECO:0000256" key="1">
    <source>
        <dbReference type="SAM" id="MobiDB-lite"/>
    </source>
</evidence>
<evidence type="ECO:0008006" key="6">
    <source>
        <dbReference type="Google" id="ProtNLM"/>
    </source>
</evidence>
<accession>A0ABD3T1V1</accession>
<name>A0ABD3T1V1_9LAMI</name>
<organism evidence="4 5">
    <name type="scientific">Penstemon smallii</name>
    <dbReference type="NCBI Taxonomy" id="265156"/>
    <lineage>
        <taxon>Eukaryota</taxon>
        <taxon>Viridiplantae</taxon>
        <taxon>Streptophyta</taxon>
        <taxon>Embryophyta</taxon>
        <taxon>Tracheophyta</taxon>
        <taxon>Spermatophyta</taxon>
        <taxon>Magnoliopsida</taxon>
        <taxon>eudicotyledons</taxon>
        <taxon>Gunneridae</taxon>
        <taxon>Pentapetalae</taxon>
        <taxon>asterids</taxon>
        <taxon>lamiids</taxon>
        <taxon>Lamiales</taxon>
        <taxon>Plantaginaceae</taxon>
        <taxon>Cheloneae</taxon>
        <taxon>Penstemon</taxon>
    </lineage>
</organism>
<feature type="compositionally biased region" description="Polar residues" evidence="1">
    <location>
        <begin position="680"/>
        <end position="716"/>
    </location>
</feature>
<dbReference type="SUPFAM" id="SSF53098">
    <property type="entry name" value="Ribonuclease H-like"/>
    <property type="match status" value="1"/>
</dbReference>
<feature type="region of interest" description="Disordered" evidence="1">
    <location>
        <begin position="674"/>
        <end position="722"/>
    </location>
</feature>
<dbReference type="PANTHER" id="PTHR32166:SF81">
    <property type="entry name" value="OS06G0658400 PROTEIN"/>
    <property type="match status" value="1"/>
</dbReference>
<proteinExistence type="predicted"/>
<evidence type="ECO:0000259" key="3">
    <source>
        <dbReference type="Pfam" id="PF05699"/>
    </source>
</evidence>
<dbReference type="InterPro" id="IPR007021">
    <property type="entry name" value="DUF659"/>
</dbReference>
<dbReference type="AlphaFoldDB" id="A0ABD3T1V1"/>
<keyword evidence="5" id="KW-1185">Reference proteome</keyword>
<evidence type="ECO:0000313" key="5">
    <source>
        <dbReference type="Proteomes" id="UP001634393"/>
    </source>
</evidence>
<protein>
    <recommendedName>
        <fullName evidence="6">DUF659 domain-containing protein</fullName>
    </recommendedName>
</protein>
<dbReference type="Pfam" id="PF05699">
    <property type="entry name" value="Dimer_Tnp_hAT"/>
    <property type="match status" value="1"/>
</dbReference>
<reference evidence="4 5" key="1">
    <citation type="submission" date="2024-12" db="EMBL/GenBank/DDBJ databases">
        <title>The unique morphological basis and parallel evolutionary history of personate flowers in Penstemon.</title>
        <authorList>
            <person name="Depatie T.H."/>
            <person name="Wessinger C.A."/>
        </authorList>
    </citation>
    <scope>NUCLEOTIDE SEQUENCE [LARGE SCALE GENOMIC DNA]</scope>
    <source>
        <strain evidence="4">WTNN_2</strain>
        <tissue evidence="4">Leaf</tissue>
    </source>
</reference>
<feature type="domain" description="HAT C-terminal dimerisation" evidence="3">
    <location>
        <begin position="560"/>
        <end position="631"/>
    </location>
</feature>
<evidence type="ECO:0000259" key="2">
    <source>
        <dbReference type="Pfam" id="PF04937"/>
    </source>
</evidence>
<sequence>MNDLNSTPSIDPEDDNMNLQDDQPTATPLKKYVTIIGPKKDNKWVCNFGCKVEPYTGTYSRIRGHFLGRAPGQKAIGVMQCSKVTKDDKERMRKEEHDAQQLFARSSRKGVNVVVRPTTSIGTTKNDSRIVSDMFDMFSRGDVDGLIGRFFYGCGIPFNVARSPFFHDMVKGINEASRGYKPPSADKIRTSLLDKEKSKLDRHLAGIKDQWPTFGVSIVSDGWSNIKNQPIINVVAISGGRAMFLNGIDCSGDEKSGVFISELLFKAIENVGVYNVPCKLAGDIVMEKYPHIFWSGCMAHSLSLLMKDIATSHDPNLKFIMKLYGKVKDIVKYVRTHSMVLYIFRKFSALEVIQVKKTRFGHHYVVLERINRLKNHLISMVLSEEWDKIKCGSSSSKLQHEEIKRTILDSDFWEQLKFVLNFTKPIATMIRFCDSDKAVIGEVYQRMEDMLSSIEVILLDKPEILNVVRHILLQRWQKMNIPLHLLAYVLTPFYYSTTWLASSNPKGDQRRKPHVDPIVQHMYLDVVDRLLGNSIEAARARIQLSDFVSNTGIFARPQTIVDREIMPAVKWWSLHGASVPELSSLAVRVLSQSVNSSCAERVWSTYSFIHSVARNRMNADRAESLVYVHYNTRLLSRYRDDYEKAYKDWDSYVEDNLINFNLREIEDRDEAMATRHDDIGSSSLPNPPQATQEQNQHEGTTSQVNEGQLTSQATRTKQARHV</sequence>
<feature type="domain" description="DUF659" evidence="2">
    <location>
        <begin position="183"/>
        <end position="328"/>
    </location>
</feature>
<dbReference type="InterPro" id="IPR008906">
    <property type="entry name" value="HATC_C_dom"/>
</dbReference>
<dbReference type="PANTHER" id="PTHR32166">
    <property type="entry name" value="OSJNBA0013A04.12 PROTEIN"/>
    <property type="match status" value="1"/>
</dbReference>